<dbReference type="InterPro" id="IPR000744">
    <property type="entry name" value="NSF_attach"/>
</dbReference>
<dbReference type="EMBL" id="JALJOS010000008">
    <property type="protein sequence ID" value="KAK9835464.1"/>
    <property type="molecule type" value="Genomic_DNA"/>
</dbReference>
<reference evidence="9 10" key="1">
    <citation type="journal article" date="2024" name="Nat. Commun.">
        <title>Phylogenomics reveals the evolutionary origins of lichenization in chlorophyte algae.</title>
        <authorList>
            <person name="Puginier C."/>
            <person name="Libourel C."/>
            <person name="Otte J."/>
            <person name="Skaloud P."/>
            <person name="Haon M."/>
            <person name="Grisel S."/>
            <person name="Petersen M."/>
            <person name="Berrin J.G."/>
            <person name="Delaux P.M."/>
            <person name="Dal Grande F."/>
            <person name="Keller J."/>
        </authorList>
    </citation>
    <scope>NUCLEOTIDE SEQUENCE [LARGE SCALE GENOMIC DNA]</scope>
    <source>
        <strain evidence="9 10">SAG 2145</strain>
    </source>
</reference>
<name>A0AAW1RNZ8_9CHLO</name>
<evidence type="ECO:0000256" key="6">
    <source>
        <dbReference type="ARBA" id="ARBA00023136"/>
    </source>
</evidence>
<dbReference type="Pfam" id="PF14938">
    <property type="entry name" value="SNAP"/>
    <property type="match status" value="1"/>
</dbReference>
<dbReference type="PANTHER" id="PTHR13768:SF2">
    <property type="entry name" value="GAMMA-SOLUBLE NSF ATTACHMENT PROTEIN"/>
    <property type="match status" value="1"/>
</dbReference>
<organism evidence="9 10">
    <name type="scientific">Apatococcus lobatus</name>
    <dbReference type="NCBI Taxonomy" id="904363"/>
    <lineage>
        <taxon>Eukaryota</taxon>
        <taxon>Viridiplantae</taxon>
        <taxon>Chlorophyta</taxon>
        <taxon>core chlorophytes</taxon>
        <taxon>Trebouxiophyceae</taxon>
        <taxon>Chlorellales</taxon>
        <taxon>Chlorellaceae</taxon>
        <taxon>Apatococcus</taxon>
    </lineage>
</organism>
<evidence type="ECO:0000256" key="7">
    <source>
        <dbReference type="ARBA" id="ARBA00040047"/>
    </source>
</evidence>
<dbReference type="GO" id="GO:0016192">
    <property type="term" value="P:vesicle-mediated transport"/>
    <property type="evidence" value="ECO:0007669"/>
    <property type="project" value="UniProtKB-KW"/>
</dbReference>
<evidence type="ECO:0000256" key="4">
    <source>
        <dbReference type="ARBA" id="ARBA00022892"/>
    </source>
</evidence>
<dbReference type="InterPro" id="IPR011990">
    <property type="entry name" value="TPR-like_helical_dom_sf"/>
</dbReference>
<dbReference type="GO" id="GO:0031201">
    <property type="term" value="C:SNARE complex"/>
    <property type="evidence" value="ECO:0007669"/>
    <property type="project" value="TreeGrafter"/>
</dbReference>
<evidence type="ECO:0000256" key="5">
    <source>
        <dbReference type="ARBA" id="ARBA00022927"/>
    </source>
</evidence>
<evidence type="ECO:0000256" key="1">
    <source>
        <dbReference type="ARBA" id="ARBA00004170"/>
    </source>
</evidence>
<evidence type="ECO:0000313" key="10">
    <source>
        <dbReference type="Proteomes" id="UP001438707"/>
    </source>
</evidence>
<proteinExistence type="inferred from homology"/>
<evidence type="ECO:0000256" key="2">
    <source>
        <dbReference type="ARBA" id="ARBA00010050"/>
    </source>
</evidence>
<keyword evidence="10" id="KW-1185">Reference proteome</keyword>
<dbReference type="SUPFAM" id="SSF48452">
    <property type="entry name" value="TPR-like"/>
    <property type="match status" value="1"/>
</dbReference>
<dbReference type="GO" id="GO:0005483">
    <property type="term" value="F:soluble NSF attachment protein activity"/>
    <property type="evidence" value="ECO:0007669"/>
    <property type="project" value="TreeGrafter"/>
</dbReference>
<comment type="similarity">
    <text evidence="2">Belongs to the SNAP family.</text>
</comment>
<keyword evidence="5" id="KW-0653">Protein transport</keyword>
<dbReference type="PANTHER" id="PTHR13768">
    <property type="entry name" value="SOLUBLE NSF ATTACHMENT PROTEIN SNAP"/>
    <property type="match status" value="1"/>
</dbReference>
<protein>
    <recommendedName>
        <fullName evidence="7">Gamma-soluble NSF attachment protein</fullName>
    </recommendedName>
    <alternativeName>
        <fullName evidence="8">N-ethylmaleimide-sensitive factor attachment protein gamma</fullName>
    </alternativeName>
</protein>
<dbReference type="Gene3D" id="1.25.40.10">
    <property type="entry name" value="Tetratricopeptide repeat domain"/>
    <property type="match status" value="1"/>
</dbReference>
<dbReference type="GO" id="GO:0005774">
    <property type="term" value="C:vacuolar membrane"/>
    <property type="evidence" value="ECO:0007669"/>
    <property type="project" value="TreeGrafter"/>
</dbReference>
<evidence type="ECO:0000313" key="9">
    <source>
        <dbReference type="EMBL" id="KAK9835464.1"/>
    </source>
</evidence>
<keyword evidence="4" id="KW-0931">ER-Golgi transport</keyword>
<comment type="caution">
    <text evidence="9">The sequence shown here is derived from an EMBL/GenBank/DDBJ whole genome shotgun (WGS) entry which is preliminary data.</text>
</comment>
<dbReference type="GO" id="GO:0006886">
    <property type="term" value="P:intracellular protein transport"/>
    <property type="evidence" value="ECO:0007669"/>
    <property type="project" value="InterPro"/>
</dbReference>
<evidence type="ECO:0000256" key="3">
    <source>
        <dbReference type="ARBA" id="ARBA00022448"/>
    </source>
</evidence>
<dbReference type="GO" id="GO:0019905">
    <property type="term" value="F:syntaxin binding"/>
    <property type="evidence" value="ECO:0007669"/>
    <property type="project" value="TreeGrafter"/>
</dbReference>
<evidence type="ECO:0000256" key="8">
    <source>
        <dbReference type="ARBA" id="ARBA00042485"/>
    </source>
</evidence>
<keyword evidence="6" id="KW-0472">Membrane</keyword>
<accession>A0AAW1RNZ8</accession>
<dbReference type="Proteomes" id="UP001438707">
    <property type="component" value="Unassembled WGS sequence"/>
</dbReference>
<comment type="subcellular location">
    <subcellularLocation>
        <location evidence="1">Membrane</location>
        <topology evidence="1">Peripheral membrane protein</topology>
    </subcellularLocation>
</comment>
<gene>
    <name evidence="9" type="ORF">WJX74_000594</name>
</gene>
<sequence length="301" mass="33154">MTSLEDADKLFKKASKLCTPSLLHLRLSFDWEQATPMFERAAAIYRTKKNLDKARQCYEKAATGQDRQGSPWHAGKMMEKAAEVCKEGPGSQVETAELYRQAAKYYAEAGRAQTSGESLCRGAKVVEDKDPALAGKLYLEAIEAVEDDGKEGLSGDMYRQAIAFHIRAQQWSDAVLLLTRFASACDSANLRSSQCRAYLSAVVVLLYAQDTLQAFNVYQDALGVSNFSSSDEAFVAEALFEAYRSQDAEEVKRVVKAKHVLSDLDNAVARLARQLPTGSIQMVQLGPSKIQTDDLDADDLT</sequence>
<keyword evidence="3" id="KW-0813">Transport</keyword>
<dbReference type="AlphaFoldDB" id="A0AAW1RNZ8"/>